<dbReference type="InterPro" id="IPR036102">
    <property type="entry name" value="OsmC/Ohrsf"/>
</dbReference>
<dbReference type="InterPro" id="IPR019953">
    <property type="entry name" value="OHR"/>
</dbReference>
<dbReference type="PANTHER" id="PTHR33797:SF2">
    <property type="entry name" value="ORGANIC HYDROPEROXIDE RESISTANCE PROTEIN-LIKE"/>
    <property type="match status" value="1"/>
</dbReference>
<gene>
    <name evidence="1" type="ORF">HDF12_004560</name>
</gene>
<protein>
    <submittedName>
        <fullName evidence="1">Organic hydroperoxide reductase OsmC/OhrA</fullName>
    </submittedName>
</protein>
<proteinExistence type="predicted"/>
<reference evidence="1 2" key="1">
    <citation type="submission" date="2020-07" db="EMBL/GenBank/DDBJ databases">
        <title>Genomic Encyclopedia of Type Strains, Phase IV (KMG-V): Genome sequencing to study the core and pangenomes of soil and plant-associated prokaryotes.</title>
        <authorList>
            <person name="Whitman W."/>
        </authorList>
    </citation>
    <scope>NUCLEOTIDE SEQUENCE [LARGE SCALE GENOMIC DNA]</scope>
    <source>
        <strain evidence="1 2">M8UP30</strain>
    </source>
</reference>
<dbReference type="PANTHER" id="PTHR33797">
    <property type="entry name" value="ORGANIC HYDROPEROXIDE RESISTANCE PROTEIN-LIKE"/>
    <property type="match status" value="1"/>
</dbReference>
<dbReference type="Proteomes" id="UP000534186">
    <property type="component" value="Unassembled WGS sequence"/>
</dbReference>
<evidence type="ECO:0000313" key="2">
    <source>
        <dbReference type="Proteomes" id="UP000534186"/>
    </source>
</evidence>
<dbReference type="SUPFAM" id="SSF82784">
    <property type="entry name" value="OsmC-like"/>
    <property type="match status" value="1"/>
</dbReference>
<dbReference type="AlphaFoldDB" id="A0A7Y9NRB4"/>
<dbReference type="Gene3D" id="2.20.25.10">
    <property type="match status" value="1"/>
</dbReference>
<name>A0A7Y9NRB4_9BACT</name>
<accession>A0A7Y9NRB4</accession>
<dbReference type="EMBL" id="JACCCV010000003">
    <property type="protein sequence ID" value="NYF54138.1"/>
    <property type="molecule type" value="Genomic_DNA"/>
</dbReference>
<evidence type="ECO:0000313" key="1">
    <source>
        <dbReference type="EMBL" id="NYF54138.1"/>
    </source>
</evidence>
<sequence>MAIENAIYTARAKAMGGRVGSAKSDDGQINLKLDRPVEMGGKGNGTNPEQLFAAATQPVSSVPRKLLRESATFGSRKR</sequence>
<comment type="caution">
    <text evidence="1">The sequence shown here is derived from an EMBL/GenBank/DDBJ whole genome shotgun (WGS) entry which is preliminary data.</text>
</comment>
<dbReference type="GO" id="GO:0006979">
    <property type="term" value="P:response to oxidative stress"/>
    <property type="evidence" value="ECO:0007669"/>
    <property type="project" value="InterPro"/>
</dbReference>
<organism evidence="1 2">
    <name type="scientific">Tunturiibacter lichenicola</name>
    <dbReference type="NCBI Taxonomy" id="2051959"/>
    <lineage>
        <taxon>Bacteria</taxon>
        <taxon>Pseudomonadati</taxon>
        <taxon>Acidobacteriota</taxon>
        <taxon>Terriglobia</taxon>
        <taxon>Terriglobales</taxon>
        <taxon>Acidobacteriaceae</taxon>
        <taxon>Tunturiibacter</taxon>
    </lineage>
</organism>